<dbReference type="EMBL" id="JAEPRQ010000001">
    <property type="protein sequence ID" value="MBK4215452.1"/>
    <property type="molecule type" value="Genomic_DNA"/>
</dbReference>
<evidence type="ECO:0000313" key="3">
    <source>
        <dbReference type="Proteomes" id="UP000640485"/>
    </source>
</evidence>
<keyword evidence="3" id="KW-1185">Reference proteome</keyword>
<sequence>MRYEYTAIAAPNRGEKAKDAKTPTDRYALSLTAELNRMAADGWEYVRADVLPSEERSGLTSRTTVYHNLLVFRRELAAATLTAPAPQPEYPVAASPARAPEPSPATPAAAAPQKAEDPAINAARPQPESQGEATPPAPRVPPSND</sequence>
<reference evidence="2" key="1">
    <citation type="submission" date="2021-01" db="EMBL/GenBank/DDBJ databases">
        <title>Paracoccus amoyensis sp. nov., isolated from the surface seawater along the coast of Xiamen Island, China.</title>
        <authorList>
            <person name="Lyu L."/>
        </authorList>
    </citation>
    <scope>NUCLEOTIDE SEQUENCE</scope>
    <source>
        <strain evidence="2">MJ17</strain>
    </source>
</reference>
<comment type="caution">
    <text evidence="2">The sequence shown here is derived from an EMBL/GenBank/DDBJ whole genome shotgun (WGS) entry which is preliminary data.</text>
</comment>
<proteinExistence type="predicted"/>
<feature type="region of interest" description="Disordered" evidence="1">
    <location>
        <begin position="83"/>
        <end position="145"/>
    </location>
</feature>
<feature type="compositionally biased region" description="Pro residues" evidence="1">
    <location>
        <begin position="135"/>
        <end position="145"/>
    </location>
</feature>
<organism evidence="2 3">
    <name type="scientific">Paracoccus caeni</name>
    <dbReference type="NCBI Taxonomy" id="657651"/>
    <lineage>
        <taxon>Bacteria</taxon>
        <taxon>Pseudomonadati</taxon>
        <taxon>Pseudomonadota</taxon>
        <taxon>Alphaproteobacteria</taxon>
        <taxon>Rhodobacterales</taxon>
        <taxon>Paracoccaceae</taxon>
        <taxon>Paracoccus</taxon>
    </lineage>
</organism>
<evidence type="ECO:0000256" key="1">
    <source>
        <dbReference type="SAM" id="MobiDB-lite"/>
    </source>
</evidence>
<gene>
    <name evidence="2" type="ORF">JJJ17_05880</name>
</gene>
<dbReference type="AlphaFoldDB" id="A0A934SHE5"/>
<name>A0A934SHE5_9RHOB</name>
<evidence type="ECO:0000313" key="2">
    <source>
        <dbReference type="EMBL" id="MBK4215452.1"/>
    </source>
</evidence>
<dbReference type="RefSeq" id="WP_200684446.1">
    <property type="nucleotide sequence ID" value="NZ_JAEPRQ010000001.1"/>
</dbReference>
<dbReference type="Proteomes" id="UP000640485">
    <property type="component" value="Unassembled WGS sequence"/>
</dbReference>
<protein>
    <submittedName>
        <fullName evidence="2">DUF4177 domain-containing protein</fullName>
    </submittedName>
</protein>
<accession>A0A934SHE5</accession>